<keyword evidence="2" id="KW-1185">Reference proteome</keyword>
<accession>A0A6B0SJY6</accession>
<gene>
    <name evidence="1" type="ORF">GRX66_00765</name>
</gene>
<protein>
    <submittedName>
        <fullName evidence="1">DUF429 domain-containing protein</fullName>
    </submittedName>
</protein>
<comment type="caution">
    <text evidence="1">The sequence shown here is derived from an EMBL/GenBank/DDBJ whole genome shotgun (WGS) entry which is preliminary data.</text>
</comment>
<sequence>MSKYIGVDWASKGWFGVILEDDGWDADLFPSIWSLWKYHSDASRICVDVPIGLPSDEKRPCDVEAKAKLGRRQRSVFYTPVRDAVYEQNLDDAKALNEAQAGFSIQNQAWSIVPRIREVDEFLDMYPSARDRLYETHPEVCFWALNGRTPVGESKQTAAGVDRRRELLVDEYPEAADILEEAVDTYTTPSYAPMVSGVDDILDALVAAVTARRSTDAWATLPVAPGTDERDLPMRIVHPSTTNQTRLSTLEPDA</sequence>
<organism evidence="1 2">
    <name type="scientific">Halobacterium bonnevillei</name>
    <dbReference type="NCBI Taxonomy" id="2692200"/>
    <lineage>
        <taxon>Archaea</taxon>
        <taxon>Methanobacteriati</taxon>
        <taxon>Methanobacteriota</taxon>
        <taxon>Stenosarchaea group</taxon>
        <taxon>Halobacteria</taxon>
        <taxon>Halobacteriales</taxon>
        <taxon>Halobacteriaceae</taxon>
        <taxon>Halobacterium</taxon>
    </lineage>
</organism>
<dbReference type="OrthoDB" id="132880at2157"/>
<dbReference type="RefSeq" id="WP_159524799.1">
    <property type="nucleotide sequence ID" value="NZ_WUUU01000002.1"/>
</dbReference>
<name>A0A6B0SJY6_9EURY</name>
<evidence type="ECO:0000313" key="1">
    <source>
        <dbReference type="EMBL" id="MXR19202.1"/>
    </source>
</evidence>
<dbReference type="InterPro" id="IPR007362">
    <property type="entry name" value="DUF429"/>
</dbReference>
<reference evidence="1 2" key="1">
    <citation type="submission" date="2019-12" db="EMBL/GenBank/DDBJ databases">
        <title>Isolation and characterization of three novel carbon monoxide-oxidizing members of Halobacteria from salione crusts and soils.</title>
        <authorList>
            <person name="Myers M.R."/>
            <person name="King G.M."/>
        </authorList>
    </citation>
    <scope>NUCLEOTIDE SEQUENCE [LARGE SCALE GENOMIC DNA]</scope>
    <source>
        <strain evidence="1 2">PCN9</strain>
    </source>
</reference>
<evidence type="ECO:0000313" key="2">
    <source>
        <dbReference type="Proteomes" id="UP000471521"/>
    </source>
</evidence>
<proteinExistence type="predicted"/>
<dbReference type="Proteomes" id="UP000471521">
    <property type="component" value="Unassembled WGS sequence"/>
</dbReference>
<dbReference type="EMBL" id="WUUU01000002">
    <property type="protein sequence ID" value="MXR19202.1"/>
    <property type="molecule type" value="Genomic_DNA"/>
</dbReference>
<dbReference type="Pfam" id="PF04250">
    <property type="entry name" value="DUF429"/>
    <property type="match status" value="1"/>
</dbReference>
<dbReference type="AlphaFoldDB" id="A0A6B0SJY6"/>